<evidence type="ECO:0000256" key="1">
    <source>
        <dbReference type="SAM" id="MobiDB-lite"/>
    </source>
</evidence>
<evidence type="ECO:0000313" key="2">
    <source>
        <dbReference type="EMBL" id="GJD77785.1"/>
    </source>
</evidence>
<sequence length="137" mass="14787">MRRTVLVPYSGRVPHGYETETRRRRRAPRPALPAALLSLLAVLSLLVLAGLPATADAEMRPVRPCAAAKVRDPACPVQRYAVQVSVDADEPAGESRTLAPRASSRVSADRTPLFAPRTDPVPPSAAARLPERPPRRA</sequence>
<name>A0AA37HLJ9_9HYPH</name>
<protein>
    <submittedName>
        <fullName evidence="2">Uncharacterized protein</fullName>
    </submittedName>
</protein>
<keyword evidence="3" id="KW-1185">Reference proteome</keyword>
<reference evidence="2" key="2">
    <citation type="submission" date="2021-08" db="EMBL/GenBank/DDBJ databases">
        <authorList>
            <person name="Tani A."/>
            <person name="Ola A."/>
            <person name="Ogura Y."/>
            <person name="Katsura K."/>
            <person name="Hayashi T."/>
        </authorList>
    </citation>
    <scope>NUCLEOTIDE SEQUENCE</scope>
    <source>
        <strain evidence="2">NBRC 103626</strain>
    </source>
</reference>
<organism evidence="2 3">
    <name type="scientific">Methylobacterium gregans</name>
    <dbReference type="NCBI Taxonomy" id="374424"/>
    <lineage>
        <taxon>Bacteria</taxon>
        <taxon>Pseudomonadati</taxon>
        <taxon>Pseudomonadota</taxon>
        <taxon>Alphaproteobacteria</taxon>
        <taxon>Hyphomicrobiales</taxon>
        <taxon>Methylobacteriaceae</taxon>
        <taxon>Methylobacterium</taxon>
    </lineage>
</organism>
<comment type="caution">
    <text evidence="2">The sequence shown here is derived from an EMBL/GenBank/DDBJ whole genome shotgun (WGS) entry which is preliminary data.</text>
</comment>
<dbReference type="AlphaFoldDB" id="A0AA37HLJ9"/>
<accession>A0AA37HLJ9</accession>
<proteinExistence type="predicted"/>
<evidence type="ECO:0000313" key="3">
    <source>
        <dbReference type="Proteomes" id="UP001055108"/>
    </source>
</evidence>
<reference evidence="2" key="1">
    <citation type="journal article" date="2016" name="Front. Microbiol.">
        <title>Genome Sequence of the Piezophilic, Mesophilic Sulfate-Reducing Bacterium Desulfovibrio indicus J2T.</title>
        <authorList>
            <person name="Cao J."/>
            <person name="Maignien L."/>
            <person name="Shao Z."/>
            <person name="Alain K."/>
            <person name="Jebbar M."/>
        </authorList>
    </citation>
    <scope>NUCLEOTIDE SEQUENCE</scope>
    <source>
        <strain evidence="2">NBRC 103626</strain>
    </source>
</reference>
<gene>
    <name evidence="2" type="ORF">NBEOAGPD_0994</name>
</gene>
<dbReference type="RefSeq" id="WP_238301522.1">
    <property type="nucleotide sequence ID" value="NZ_BPQM01000022.1"/>
</dbReference>
<feature type="region of interest" description="Disordered" evidence="1">
    <location>
        <begin position="86"/>
        <end position="137"/>
    </location>
</feature>
<dbReference type="Proteomes" id="UP001055108">
    <property type="component" value="Unassembled WGS sequence"/>
</dbReference>
<dbReference type="EMBL" id="BPQM01000022">
    <property type="protein sequence ID" value="GJD77785.1"/>
    <property type="molecule type" value="Genomic_DNA"/>
</dbReference>